<gene>
    <name evidence="3" type="ORF">EHS13_20805</name>
</gene>
<evidence type="ECO:0000259" key="2">
    <source>
        <dbReference type="Pfam" id="PF13478"/>
    </source>
</evidence>
<proteinExistence type="predicted"/>
<keyword evidence="4" id="KW-1185">Reference proteome</keyword>
<evidence type="ECO:0000259" key="1">
    <source>
        <dbReference type="Pfam" id="PF02625"/>
    </source>
</evidence>
<organism evidence="3 4">
    <name type="scientific">Paenibacillus psychroresistens</name>
    <dbReference type="NCBI Taxonomy" id="1778678"/>
    <lineage>
        <taxon>Bacteria</taxon>
        <taxon>Bacillati</taxon>
        <taxon>Bacillota</taxon>
        <taxon>Bacilli</taxon>
        <taxon>Bacillales</taxon>
        <taxon>Paenibacillaceae</taxon>
        <taxon>Paenibacillus</taxon>
    </lineage>
</organism>
<dbReference type="Pfam" id="PF13478">
    <property type="entry name" value="XdhC_C"/>
    <property type="match status" value="1"/>
</dbReference>
<name>A0A6B8RNN7_9BACL</name>
<accession>A0A6B8RNN7</accession>
<dbReference type="Pfam" id="PF02625">
    <property type="entry name" value="XdhC_CoxI"/>
    <property type="match status" value="1"/>
</dbReference>
<feature type="domain" description="XdhC Rossmann" evidence="2">
    <location>
        <begin position="176"/>
        <end position="311"/>
    </location>
</feature>
<evidence type="ECO:0000313" key="3">
    <source>
        <dbReference type="EMBL" id="QGQ97153.1"/>
    </source>
</evidence>
<protein>
    <submittedName>
        <fullName evidence="3">XdhC/CoxI family protein</fullName>
    </submittedName>
</protein>
<dbReference type="KEGG" id="ppsc:EHS13_20805"/>
<dbReference type="PANTHER" id="PTHR30388">
    <property type="entry name" value="ALDEHYDE OXIDOREDUCTASE MOLYBDENUM COFACTOR ASSEMBLY PROTEIN"/>
    <property type="match status" value="1"/>
</dbReference>
<dbReference type="AlphaFoldDB" id="A0A6B8RNN7"/>
<dbReference type="InterPro" id="IPR052698">
    <property type="entry name" value="MoCofactor_Util/Proc"/>
</dbReference>
<dbReference type="InterPro" id="IPR003777">
    <property type="entry name" value="XdhC_CoxI"/>
</dbReference>
<dbReference type="PANTHER" id="PTHR30388:SF6">
    <property type="entry name" value="XANTHINE DEHYDROGENASE SUBUNIT A-RELATED"/>
    <property type="match status" value="1"/>
</dbReference>
<reference evidence="4" key="1">
    <citation type="submission" date="2018-11" db="EMBL/GenBank/DDBJ databases">
        <title>Complete genome sequence of Paenibacillus sp. ML311-T8.</title>
        <authorList>
            <person name="Nam Y.-D."/>
            <person name="Kang J."/>
            <person name="Chung W.-H."/>
            <person name="Park Y.S."/>
        </authorList>
    </citation>
    <scope>NUCLEOTIDE SEQUENCE [LARGE SCALE GENOMIC DNA]</scope>
    <source>
        <strain evidence="4">ML311-T8</strain>
    </source>
</reference>
<sequence length="364" mass="40375">MNMDIFNIVTEITRNPQRSVLATTVSVQGHAYRKVGATMLMLEEGLSIGCISPGCLELDLQERVSLILLADKPQLVEYDMSDKDDLSWGEVIGCGGKLQVLLEPVSGVLLEFMLEVKRKLDQNIGVHFIRLIDPDGVHVKYKLVPFAESLAETISVPGMDGSAKLFAQTYTPKPRLIIFGAGHDSIPIAELGRRSGFRIVIADWRPLLCAKERYGNAAEFVIGFPQKILQQLRLDDKDYVIVMSHHLRWDSEFLHGVAQCDVKYAGIMGSQTRCELLLKGIEAPERFHAPIGMKIGADGPEEIAISILAELIRVRSLGMRVNVLDKGDSYEAKGGWNLPSRGKKQSDGAAQIINQALERREAWI</sequence>
<dbReference type="Proteomes" id="UP000426246">
    <property type="component" value="Chromosome"/>
</dbReference>
<dbReference type="InterPro" id="IPR027051">
    <property type="entry name" value="XdhC_Rossmann_dom"/>
</dbReference>
<dbReference type="Gene3D" id="3.40.50.720">
    <property type="entry name" value="NAD(P)-binding Rossmann-like Domain"/>
    <property type="match status" value="1"/>
</dbReference>
<evidence type="ECO:0000313" key="4">
    <source>
        <dbReference type="Proteomes" id="UP000426246"/>
    </source>
</evidence>
<feature type="domain" description="XdhC- CoxI" evidence="1">
    <location>
        <begin position="16"/>
        <end position="79"/>
    </location>
</feature>
<dbReference type="EMBL" id="CP034235">
    <property type="protein sequence ID" value="QGQ97153.1"/>
    <property type="molecule type" value="Genomic_DNA"/>
</dbReference>